<dbReference type="EMBL" id="JAWDGP010001687">
    <property type="protein sequence ID" value="KAK3789109.1"/>
    <property type="molecule type" value="Genomic_DNA"/>
</dbReference>
<evidence type="ECO:0000256" key="1">
    <source>
        <dbReference type="SAM" id="MobiDB-lite"/>
    </source>
</evidence>
<evidence type="ECO:0000313" key="3">
    <source>
        <dbReference type="EMBL" id="KAK3789109.1"/>
    </source>
</evidence>
<name>A0AAE1AJK2_9GAST</name>
<keyword evidence="2" id="KW-1133">Transmembrane helix</keyword>
<comment type="caution">
    <text evidence="3">The sequence shown here is derived from an EMBL/GenBank/DDBJ whole genome shotgun (WGS) entry which is preliminary data.</text>
</comment>
<protein>
    <recommendedName>
        <fullName evidence="5">Transmembrane protein</fullName>
    </recommendedName>
</protein>
<evidence type="ECO:0000313" key="4">
    <source>
        <dbReference type="Proteomes" id="UP001283361"/>
    </source>
</evidence>
<proteinExistence type="predicted"/>
<dbReference type="Proteomes" id="UP001283361">
    <property type="component" value="Unassembled WGS sequence"/>
</dbReference>
<evidence type="ECO:0000256" key="2">
    <source>
        <dbReference type="SAM" id="Phobius"/>
    </source>
</evidence>
<feature type="region of interest" description="Disordered" evidence="1">
    <location>
        <begin position="87"/>
        <end position="110"/>
    </location>
</feature>
<accession>A0AAE1AJK2</accession>
<keyword evidence="4" id="KW-1185">Reference proteome</keyword>
<dbReference type="AlphaFoldDB" id="A0AAE1AJK2"/>
<feature type="transmembrane region" description="Helical" evidence="2">
    <location>
        <begin position="165"/>
        <end position="182"/>
    </location>
</feature>
<reference evidence="3" key="1">
    <citation type="journal article" date="2023" name="G3 (Bethesda)">
        <title>A reference genome for the long-term kleptoplast-retaining sea slug Elysia crispata morphotype clarki.</title>
        <authorList>
            <person name="Eastman K.E."/>
            <person name="Pendleton A.L."/>
            <person name="Shaikh M.A."/>
            <person name="Suttiyut T."/>
            <person name="Ogas R."/>
            <person name="Tomko P."/>
            <person name="Gavelis G."/>
            <person name="Widhalm J.R."/>
            <person name="Wisecaver J.H."/>
        </authorList>
    </citation>
    <scope>NUCLEOTIDE SEQUENCE</scope>
    <source>
        <strain evidence="3">ECLA1</strain>
    </source>
</reference>
<organism evidence="3 4">
    <name type="scientific">Elysia crispata</name>
    <name type="common">lettuce slug</name>
    <dbReference type="NCBI Taxonomy" id="231223"/>
    <lineage>
        <taxon>Eukaryota</taxon>
        <taxon>Metazoa</taxon>
        <taxon>Spiralia</taxon>
        <taxon>Lophotrochozoa</taxon>
        <taxon>Mollusca</taxon>
        <taxon>Gastropoda</taxon>
        <taxon>Heterobranchia</taxon>
        <taxon>Euthyneura</taxon>
        <taxon>Panpulmonata</taxon>
        <taxon>Sacoglossa</taxon>
        <taxon>Placobranchoidea</taxon>
        <taxon>Plakobranchidae</taxon>
        <taxon>Elysia</taxon>
    </lineage>
</organism>
<gene>
    <name evidence="3" type="ORF">RRG08_019126</name>
</gene>
<sequence>MTSPGSLPRFQLGVATTLRHITIRCVTVYVRQSLLNKPNSCSSSHSVRRPPTFTSEIFFYFSRTLALSSRAPRTQASRSFLFGPLCRPNTGRKTSPPTQRLGRTGEKPANTLRTLQRRGRQTVAALRSTPPAFQGEKSSPETWRSFVTDSAQPFVNKTAGTRTRAILQLFYISFFISYFYLASDRQFRCVNIGRGNRPIPTVPSVWTCQELLLQQINLWSLFRSRVGKVKHGKDLAQK</sequence>
<evidence type="ECO:0008006" key="5">
    <source>
        <dbReference type="Google" id="ProtNLM"/>
    </source>
</evidence>
<keyword evidence="2" id="KW-0812">Transmembrane</keyword>
<keyword evidence="2" id="KW-0472">Membrane</keyword>
<feature type="non-terminal residue" evidence="3">
    <location>
        <position position="1"/>
    </location>
</feature>